<feature type="compositionally biased region" description="Polar residues" evidence="1">
    <location>
        <begin position="37"/>
        <end position="48"/>
    </location>
</feature>
<dbReference type="Proteomes" id="UP001163046">
    <property type="component" value="Unassembled WGS sequence"/>
</dbReference>
<reference evidence="2" key="1">
    <citation type="submission" date="2023-01" db="EMBL/GenBank/DDBJ databases">
        <title>Genome assembly of the deep-sea coral Lophelia pertusa.</title>
        <authorList>
            <person name="Herrera S."/>
            <person name="Cordes E."/>
        </authorList>
    </citation>
    <scope>NUCLEOTIDE SEQUENCE</scope>
    <source>
        <strain evidence="2">USNM1676648</strain>
        <tissue evidence="2">Polyp</tissue>
    </source>
</reference>
<feature type="non-terminal residue" evidence="2">
    <location>
        <position position="71"/>
    </location>
</feature>
<accession>A0A9X0A097</accession>
<sequence>MDITCSPAIHETAHQTDVDTPSMVSQDHCDDEDYENTSDANSQAQFHSEVSAGPTAAETARLDETDIFVPK</sequence>
<protein>
    <submittedName>
        <fullName evidence="2">Uncharacterized protein</fullName>
    </submittedName>
</protein>
<organism evidence="2 3">
    <name type="scientific">Desmophyllum pertusum</name>
    <dbReference type="NCBI Taxonomy" id="174260"/>
    <lineage>
        <taxon>Eukaryota</taxon>
        <taxon>Metazoa</taxon>
        <taxon>Cnidaria</taxon>
        <taxon>Anthozoa</taxon>
        <taxon>Hexacorallia</taxon>
        <taxon>Scleractinia</taxon>
        <taxon>Caryophylliina</taxon>
        <taxon>Caryophylliidae</taxon>
        <taxon>Desmophyllum</taxon>
    </lineage>
</organism>
<feature type="region of interest" description="Disordered" evidence="1">
    <location>
        <begin position="1"/>
        <end position="71"/>
    </location>
</feature>
<name>A0A9X0A097_9CNID</name>
<dbReference type="AlphaFoldDB" id="A0A9X0A097"/>
<evidence type="ECO:0000313" key="2">
    <source>
        <dbReference type="EMBL" id="KAJ7391096.1"/>
    </source>
</evidence>
<gene>
    <name evidence="2" type="ORF">OS493_020120</name>
</gene>
<evidence type="ECO:0000256" key="1">
    <source>
        <dbReference type="SAM" id="MobiDB-lite"/>
    </source>
</evidence>
<comment type="caution">
    <text evidence="2">The sequence shown here is derived from an EMBL/GenBank/DDBJ whole genome shotgun (WGS) entry which is preliminary data.</text>
</comment>
<proteinExistence type="predicted"/>
<evidence type="ECO:0000313" key="3">
    <source>
        <dbReference type="Proteomes" id="UP001163046"/>
    </source>
</evidence>
<dbReference type="EMBL" id="MU825408">
    <property type="protein sequence ID" value="KAJ7391096.1"/>
    <property type="molecule type" value="Genomic_DNA"/>
</dbReference>
<keyword evidence="3" id="KW-1185">Reference proteome</keyword>